<dbReference type="GO" id="GO:0006189">
    <property type="term" value="P:'de novo' IMP biosynthetic process"/>
    <property type="evidence" value="ECO:0007669"/>
    <property type="project" value="TreeGrafter"/>
</dbReference>
<dbReference type="GO" id="GO:0004643">
    <property type="term" value="F:phosphoribosylaminoimidazolecarboxamide formyltransferase activity"/>
    <property type="evidence" value="ECO:0007669"/>
    <property type="project" value="UniProtKB-EC"/>
</dbReference>
<dbReference type="Proteomes" id="UP000437575">
    <property type="component" value="Unassembled WGS sequence"/>
</dbReference>
<dbReference type="Pfam" id="PF02142">
    <property type="entry name" value="MGS"/>
    <property type="match status" value="1"/>
</dbReference>
<reference evidence="2 3" key="1">
    <citation type="submission" date="2019-11" db="EMBL/GenBank/DDBJ databases">
        <title>Draft Genome Sequence of Plant Growth-Promoting Rhizosphere-Associated Bacteria.</title>
        <authorList>
            <person name="Vasilyev I.Y."/>
            <person name="Radchenko V."/>
            <person name="Ilnitskaya E.V."/>
        </authorList>
    </citation>
    <scope>NUCLEOTIDE SEQUENCE [LARGE SCALE GENOMIC DNA]</scope>
    <source>
        <strain evidence="2 3">VRA_1sq_f</strain>
    </source>
</reference>
<dbReference type="InterPro" id="IPR011607">
    <property type="entry name" value="MGS-like_dom"/>
</dbReference>
<dbReference type="PROSITE" id="PS51855">
    <property type="entry name" value="MGS"/>
    <property type="match status" value="1"/>
</dbReference>
<feature type="non-terminal residue" evidence="2">
    <location>
        <position position="85"/>
    </location>
</feature>
<protein>
    <submittedName>
        <fullName evidence="2">Bifunctional phosphoribosylaminoimidazolecarboxamide formyltransferase/IMP cyclohydrolase</fullName>
        <ecNumber evidence="2">2.1.2.3</ecNumber>
        <ecNumber evidence="2">3.5.4.10</ecNumber>
    </submittedName>
</protein>
<name>A0A6A8LRZ1_9LACO</name>
<proteinExistence type="predicted"/>
<dbReference type="Gene3D" id="3.40.50.1380">
    <property type="entry name" value="Methylglyoxal synthase-like domain"/>
    <property type="match status" value="1"/>
</dbReference>
<accession>A0A6A8LRZ1</accession>
<dbReference type="InterPro" id="IPR002695">
    <property type="entry name" value="PurH-like"/>
</dbReference>
<dbReference type="EC" id="3.5.4.10" evidence="2"/>
<dbReference type="InterPro" id="IPR036914">
    <property type="entry name" value="MGS-like_dom_sf"/>
</dbReference>
<feature type="domain" description="MGS-like" evidence="1">
    <location>
        <begin position="1"/>
        <end position="85"/>
    </location>
</feature>
<organism evidence="2 3">
    <name type="scientific">Ligilactobacillus salivarius</name>
    <dbReference type="NCBI Taxonomy" id="1624"/>
    <lineage>
        <taxon>Bacteria</taxon>
        <taxon>Bacillati</taxon>
        <taxon>Bacillota</taxon>
        <taxon>Bacilli</taxon>
        <taxon>Lactobacillales</taxon>
        <taxon>Lactobacillaceae</taxon>
        <taxon>Ligilactobacillus</taxon>
    </lineage>
</organism>
<dbReference type="GO" id="GO:0005829">
    <property type="term" value="C:cytosol"/>
    <property type="evidence" value="ECO:0007669"/>
    <property type="project" value="TreeGrafter"/>
</dbReference>
<gene>
    <name evidence="2" type="primary">purH</name>
    <name evidence="2" type="ORF">GKC34_14390</name>
</gene>
<dbReference type="AlphaFoldDB" id="A0A6A8LRZ1"/>
<dbReference type="SMART" id="SM00851">
    <property type="entry name" value="MGS"/>
    <property type="match status" value="1"/>
</dbReference>
<keyword evidence="2" id="KW-0378">Hydrolase</keyword>
<dbReference type="PANTHER" id="PTHR11692:SF0">
    <property type="entry name" value="BIFUNCTIONAL PURINE BIOSYNTHESIS PROTEIN ATIC"/>
    <property type="match status" value="1"/>
</dbReference>
<evidence type="ECO:0000313" key="3">
    <source>
        <dbReference type="Proteomes" id="UP000437575"/>
    </source>
</evidence>
<comment type="caution">
    <text evidence="2">The sequence shown here is derived from an EMBL/GenBank/DDBJ whole genome shotgun (WGS) entry which is preliminary data.</text>
</comment>
<dbReference type="EMBL" id="WKKZ01001440">
    <property type="protein sequence ID" value="MSE06865.1"/>
    <property type="molecule type" value="Genomic_DNA"/>
</dbReference>
<evidence type="ECO:0000259" key="1">
    <source>
        <dbReference type="PROSITE" id="PS51855"/>
    </source>
</evidence>
<dbReference type="PANTHER" id="PTHR11692">
    <property type="entry name" value="BIFUNCTIONAL PURINE BIOSYNTHESIS PROTEIN PURH"/>
    <property type="match status" value="1"/>
</dbReference>
<sequence>DKNNLVPFVKKLVEHDFEIVSTGGTKKYLDEAGIKTISVEEVTHFPEILDGRVKTLNPYIHGGLLARRELPEHMETLKEQNITPI</sequence>
<evidence type="ECO:0000313" key="2">
    <source>
        <dbReference type="EMBL" id="MSE06865.1"/>
    </source>
</evidence>
<dbReference type="EC" id="2.1.2.3" evidence="2"/>
<dbReference type="GO" id="GO:0003937">
    <property type="term" value="F:IMP cyclohydrolase activity"/>
    <property type="evidence" value="ECO:0007669"/>
    <property type="project" value="UniProtKB-EC"/>
</dbReference>
<feature type="non-terminal residue" evidence="2">
    <location>
        <position position="1"/>
    </location>
</feature>
<dbReference type="SUPFAM" id="SSF52335">
    <property type="entry name" value="Methylglyoxal synthase-like"/>
    <property type="match status" value="1"/>
</dbReference>
<keyword evidence="2" id="KW-0808">Transferase</keyword>